<dbReference type="InterPro" id="IPR035911">
    <property type="entry name" value="MurE/MurF_N"/>
</dbReference>
<dbReference type="Gene3D" id="3.40.1190.10">
    <property type="entry name" value="Mur-like, catalytic domain"/>
    <property type="match status" value="1"/>
</dbReference>
<feature type="binding site" evidence="7">
    <location>
        <position position="187"/>
    </location>
    <ligand>
        <name>UDP-N-acetyl-alpha-D-muramoyl-L-alanyl-D-glutamate</name>
        <dbReference type="ChEBI" id="CHEBI:83900"/>
    </ligand>
</feature>
<comment type="pathway">
    <text evidence="7 8">Cell wall biogenesis; peptidoglycan biosynthesis.</text>
</comment>
<evidence type="ECO:0000256" key="7">
    <source>
        <dbReference type="HAMAP-Rule" id="MF_00208"/>
    </source>
</evidence>
<reference evidence="12 13" key="1">
    <citation type="submission" date="2018-08" db="EMBL/GenBank/DDBJ databases">
        <title>Genome sequencing of Agrobacterium vitis strain ICMP 10754.</title>
        <authorList>
            <person name="Visnovsky S.B."/>
            <person name="Pitman A.R."/>
        </authorList>
    </citation>
    <scope>NUCLEOTIDE SEQUENCE [LARGE SCALE GENOMIC DNA]</scope>
    <source>
        <strain evidence="12 13">ICMP 10754</strain>
    </source>
</reference>
<evidence type="ECO:0000256" key="6">
    <source>
        <dbReference type="ARBA" id="ARBA00023316"/>
    </source>
</evidence>
<feature type="binding site" evidence="7">
    <location>
        <position position="459"/>
    </location>
    <ligand>
        <name>meso-2,6-diaminopimelate</name>
        <dbReference type="ChEBI" id="CHEBI:57791"/>
    </ligand>
</feature>
<feature type="binding site" evidence="7">
    <location>
        <position position="455"/>
    </location>
    <ligand>
        <name>meso-2,6-diaminopimelate</name>
        <dbReference type="ChEBI" id="CHEBI:57791"/>
    </ligand>
</feature>
<dbReference type="GO" id="GO:0008360">
    <property type="term" value="P:regulation of cell shape"/>
    <property type="evidence" value="ECO:0007669"/>
    <property type="project" value="UniProtKB-KW"/>
</dbReference>
<keyword evidence="7" id="KW-0067">ATP-binding</keyword>
<dbReference type="GO" id="GO:0005524">
    <property type="term" value="F:ATP binding"/>
    <property type="evidence" value="ECO:0007669"/>
    <property type="project" value="UniProtKB-UniRule"/>
</dbReference>
<dbReference type="GO" id="GO:0000287">
    <property type="term" value="F:magnesium ion binding"/>
    <property type="evidence" value="ECO:0007669"/>
    <property type="project" value="UniProtKB-UniRule"/>
</dbReference>
<keyword evidence="7" id="KW-0547">Nucleotide-binding</keyword>
<accession>A0A368NFP8</accession>
<dbReference type="GeneID" id="60684898"/>
<dbReference type="GO" id="GO:0008765">
    <property type="term" value="F:UDP-N-acetylmuramoylalanyl-D-glutamate-2,6-diaminopimelate ligase activity"/>
    <property type="evidence" value="ECO:0007669"/>
    <property type="project" value="UniProtKB-UniRule"/>
</dbReference>
<evidence type="ECO:0000259" key="9">
    <source>
        <dbReference type="Pfam" id="PF01225"/>
    </source>
</evidence>
<comment type="function">
    <text evidence="7">Catalyzes the addition of meso-diaminopimelic acid to the nucleotide precursor UDP-N-acetylmuramoyl-L-alanyl-D-glutamate (UMAG) in the biosynthesis of bacterial cell-wall peptidoglycan.</text>
</comment>
<comment type="catalytic activity">
    <reaction evidence="7">
        <text>UDP-N-acetyl-alpha-D-muramoyl-L-alanyl-D-glutamate + meso-2,6-diaminopimelate + ATP = UDP-N-acetyl-alpha-D-muramoyl-L-alanyl-gamma-D-glutamyl-meso-2,6-diaminopimelate + ADP + phosphate + H(+)</text>
        <dbReference type="Rhea" id="RHEA:23676"/>
        <dbReference type="ChEBI" id="CHEBI:15378"/>
        <dbReference type="ChEBI" id="CHEBI:30616"/>
        <dbReference type="ChEBI" id="CHEBI:43474"/>
        <dbReference type="ChEBI" id="CHEBI:57791"/>
        <dbReference type="ChEBI" id="CHEBI:83900"/>
        <dbReference type="ChEBI" id="CHEBI:83905"/>
        <dbReference type="ChEBI" id="CHEBI:456216"/>
        <dbReference type="EC" id="6.3.2.13"/>
    </reaction>
</comment>
<keyword evidence="3 7" id="KW-0133">Cell shape</keyword>
<feature type="modified residue" description="N6-carboxylysine" evidence="7">
    <location>
        <position position="219"/>
    </location>
</feature>
<evidence type="ECO:0000256" key="1">
    <source>
        <dbReference type="ARBA" id="ARBA00005898"/>
    </source>
</evidence>
<protein>
    <recommendedName>
        <fullName evidence="7">UDP-N-acetylmuramoyl-L-alanyl-D-glutamate--2,6-diaminopimelate ligase</fullName>
        <ecNumber evidence="7">6.3.2.13</ecNumber>
    </recommendedName>
    <alternativeName>
        <fullName evidence="7">Meso-A2pm-adding enzyme</fullName>
    </alternativeName>
    <alternativeName>
        <fullName evidence="7">Meso-diaminopimelate-adding enzyme</fullName>
    </alternativeName>
    <alternativeName>
        <fullName evidence="7">UDP-MurNAc-L-Ala-D-Glu:meso-diaminopimelate ligase</fullName>
    </alternativeName>
    <alternativeName>
        <fullName evidence="7">UDP-MurNAc-tripeptide synthetase</fullName>
    </alternativeName>
    <alternativeName>
        <fullName evidence="7">UDP-N-acetylmuramyl-tripeptide synthetase</fullName>
    </alternativeName>
</protein>
<dbReference type="PANTHER" id="PTHR23135">
    <property type="entry name" value="MUR LIGASE FAMILY MEMBER"/>
    <property type="match status" value="1"/>
</dbReference>
<organism evidence="12 13">
    <name type="scientific">Agrobacterium vitis</name>
    <name type="common">Rhizobium vitis</name>
    <dbReference type="NCBI Taxonomy" id="373"/>
    <lineage>
        <taxon>Bacteria</taxon>
        <taxon>Pseudomonadati</taxon>
        <taxon>Pseudomonadota</taxon>
        <taxon>Alphaproteobacteria</taxon>
        <taxon>Hyphomicrobiales</taxon>
        <taxon>Rhizobiaceae</taxon>
        <taxon>Rhizobium/Agrobacterium group</taxon>
        <taxon>Agrobacterium</taxon>
    </lineage>
</organism>
<dbReference type="Pfam" id="PF02875">
    <property type="entry name" value="Mur_ligase_C"/>
    <property type="match status" value="1"/>
</dbReference>
<evidence type="ECO:0000259" key="10">
    <source>
        <dbReference type="Pfam" id="PF02875"/>
    </source>
</evidence>
<evidence type="ECO:0000256" key="4">
    <source>
        <dbReference type="ARBA" id="ARBA00022984"/>
    </source>
</evidence>
<dbReference type="PANTHER" id="PTHR23135:SF4">
    <property type="entry name" value="UDP-N-ACETYLMURAMOYL-L-ALANYL-D-GLUTAMATE--2,6-DIAMINOPIMELATE LIGASE MURE HOMOLOG, CHLOROPLASTIC"/>
    <property type="match status" value="1"/>
</dbReference>
<keyword evidence="6 7" id="KW-0961">Cell wall biogenesis/degradation</keyword>
<dbReference type="OrthoDB" id="9800958at2"/>
<comment type="caution">
    <text evidence="12">The sequence shown here is derived from an EMBL/GenBank/DDBJ whole genome shotgun (WGS) entry which is preliminary data.</text>
</comment>
<keyword evidence="5 7" id="KW-0131">Cell cycle</keyword>
<dbReference type="GO" id="GO:0051301">
    <property type="term" value="P:cell division"/>
    <property type="evidence" value="ECO:0007669"/>
    <property type="project" value="UniProtKB-KW"/>
</dbReference>
<dbReference type="InterPro" id="IPR005761">
    <property type="entry name" value="UDP-N-AcMur-Glu-dNH2Pim_ligase"/>
</dbReference>
<feature type="domain" description="Mur ligase central" evidence="11">
    <location>
        <begin position="108"/>
        <end position="310"/>
    </location>
</feature>
<dbReference type="Proteomes" id="UP000436911">
    <property type="component" value="Unassembled WGS sequence"/>
</dbReference>
<dbReference type="Pfam" id="PF01225">
    <property type="entry name" value="Mur_ligase"/>
    <property type="match status" value="1"/>
</dbReference>
<dbReference type="Gene3D" id="3.40.1390.10">
    <property type="entry name" value="MurE/MurF, N-terminal domain"/>
    <property type="match status" value="1"/>
</dbReference>
<feature type="domain" description="Mur ligase N-terminal catalytic" evidence="9">
    <location>
        <begin position="26"/>
        <end position="82"/>
    </location>
</feature>
<evidence type="ECO:0000259" key="11">
    <source>
        <dbReference type="Pfam" id="PF08245"/>
    </source>
</evidence>
<comment type="cofactor">
    <cofactor evidence="7">
        <name>Mg(2+)</name>
        <dbReference type="ChEBI" id="CHEBI:18420"/>
    </cofactor>
</comment>
<evidence type="ECO:0000313" key="12">
    <source>
        <dbReference type="EMBL" id="KAA3526007.1"/>
    </source>
</evidence>
<evidence type="ECO:0000256" key="5">
    <source>
        <dbReference type="ARBA" id="ARBA00023306"/>
    </source>
</evidence>
<feature type="binding site" evidence="7">
    <location>
        <position position="179"/>
    </location>
    <ligand>
        <name>UDP-N-acetyl-alpha-D-muramoyl-L-alanyl-D-glutamate</name>
        <dbReference type="ChEBI" id="CHEBI:83900"/>
    </ligand>
</feature>
<sequence>MKLRDLASGDFGDLTGPLEGPVGDVEITGLTADSRKVEPGMLFVALQGVKADGAGFVADAVVRGAAAVLSGSHLDIAVPSLVTDQPRHALALLAARFYSGQPETMVAVTGTAGKTSVASFTRQIWAYAGLASAQIGTTGVISPTRSDYGSLTTPDPVALHKLLADLAQEGVTHAAMEASSHGLDQSRLDGVRLAAAAFTNLGRDHMDYHPTVADYMAAKMRLFDTLLPKGSPAVIFADDEWSAEAIRLARQAGHDVRTVGRAGDFLSLKRVEHFRHKQIAEIHHQGGIYEVDLPLAGDFQIANALVSAGLAISTGVEVSVALKALEKLQGASGRLELVGQAKSGALAYVDYAHKPDALEKVLTAVRPFTSGRIIVVFGCGGDRDKGKRPIMGEIADRLADIVIVTDDNPRSEVAATIRGEVMAASPKGIEIGDRAQAIRAGVAMLATGDTLIVAGKGHEEGQIVGAQTLPFSDHAEIRKAMEEFHP</sequence>
<comment type="caution">
    <text evidence="7">Lacks conserved residue(s) required for the propagation of feature annotation.</text>
</comment>
<evidence type="ECO:0000313" key="13">
    <source>
        <dbReference type="Proteomes" id="UP000436911"/>
    </source>
</evidence>
<dbReference type="InterPro" id="IPR013221">
    <property type="entry name" value="Mur_ligase_cen"/>
</dbReference>
<dbReference type="HAMAP" id="MF_00208">
    <property type="entry name" value="MurE"/>
    <property type="match status" value="1"/>
</dbReference>
<feature type="binding site" evidence="7">
    <location>
        <begin position="152"/>
        <end position="153"/>
    </location>
    <ligand>
        <name>UDP-N-acetyl-alpha-D-muramoyl-L-alanyl-D-glutamate</name>
        <dbReference type="ChEBI" id="CHEBI:83900"/>
    </ligand>
</feature>
<evidence type="ECO:0000256" key="3">
    <source>
        <dbReference type="ARBA" id="ARBA00022960"/>
    </source>
</evidence>
<feature type="binding site" evidence="7">
    <location>
        <position position="383"/>
    </location>
    <ligand>
        <name>meso-2,6-diaminopimelate</name>
        <dbReference type="ChEBI" id="CHEBI:57791"/>
    </ligand>
</feature>
<feature type="binding site" evidence="7">
    <location>
        <position position="185"/>
    </location>
    <ligand>
        <name>UDP-N-acetyl-alpha-D-muramoyl-L-alanyl-D-glutamate</name>
        <dbReference type="ChEBI" id="CHEBI:83900"/>
    </ligand>
</feature>
<keyword evidence="7" id="KW-0460">Magnesium</keyword>
<dbReference type="InterPro" id="IPR000713">
    <property type="entry name" value="Mur_ligase_N"/>
</dbReference>
<dbReference type="SUPFAM" id="SSF53623">
    <property type="entry name" value="MurD-like peptide ligases, catalytic domain"/>
    <property type="match status" value="1"/>
</dbReference>
<keyword evidence="2 7" id="KW-0132">Cell division</keyword>
<evidence type="ECO:0000256" key="2">
    <source>
        <dbReference type="ARBA" id="ARBA00022618"/>
    </source>
</evidence>
<keyword evidence="4 7" id="KW-0573">Peptidoglycan synthesis</keyword>
<dbReference type="InterPro" id="IPR036565">
    <property type="entry name" value="Mur-like_cat_sf"/>
</dbReference>
<dbReference type="GO" id="GO:0005737">
    <property type="term" value="C:cytoplasm"/>
    <property type="evidence" value="ECO:0007669"/>
    <property type="project" value="UniProtKB-SubCell"/>
</dbReference>
<dbReference type="EMBL" id="QUSG01000008">
    <property type="protein sequence ID" value="KAA3526007.1"/>
    <property type="molecule type" value="Genomic_DNA"/>
</dbReference>
<dbReference type="Pfam" id="PF08245">
    <property type="entry name" value="Mur_ligase_M"/>
    <property type="match status" value="1"/>
</dbReference>
<feature type="short sequence motif" description="Meso-diaminopimelate recognition motif" evidence="7">
    <location>
        <begin position="407"/>
        <end position="410"/>
    </location>
</feature>
<dbReference type="SUPFAM" id="SSF53244">
    <property type="entry name" value="MurD-like peptide ligases, peptide-binding domain"/>
    <property type="match status" value="1"/>
</dbReference>
<dbReference type="NCBIfam" id="TIGR01085">
    <property type="entry name" value="murE"/>
    <property type="match status" value="1"/>
</dbReference>
<dbReference type="Gene3D" id="3.90.190.20">
    <property type="entry name" value="Mur ligase, C-terminal domain"/>
    <property type="match status" value="1"/>
</dbReference>
<evidence type="ECO:0000256" key="8">
    <source>
        <dbReference type="RuleBase" id="RU004135"/>
    </source>
</evidence>
<gene>
    <name evidence="7" type="primary">murE</name>
    <name evidence="12" type="ORF">DXT89_15845</name>
</gene>
<dbReference type="GO" id="GO:0071555">
    <property type="term" value="P:cell wall organization"/>
    <property type="evidence" value="ECO:0007669"/>
    <property type="project" value="UniProtKB-KW"/>
</dbReference>
<dbReference type="InterPro" id="IPR004101">
    <property type="entry name" value="Mur_ligase_C"/>
</dbReference>
<dbReference type="EC" id="6.3.2.13" evidence="7"/>
<feature type="domain" description="Mur ligase C-terminal" evidence="10">
    <location>
        <begin position="333"/>
        <end position="457"/>
    </location>
</feature>
<feature type="binding site" evidence="7">
    <location>
        <begin position="407"/>
        <end position="410"/>
    </location>
    <ligand>
        <name>meso-2,6-diaminopimelate</name>
        <dbReference type="ChEBI" id="CHEBI:57791"/>
    </ligand>
</feature>
<proteinExistence type="inferred from homology"/>
<dbReference type="UniPathway" id="UPA00219"/>
<feature type="binding site" evidence="7">
    <location>
        <position position="34"/>
    </location>
    <ligand>
        <name>UDP-N-acetyl-alpha-D-muramoyl-L-alanyl-D-glutamate</name>
        <dbReference type="ChEBI" id="CHEBI:83900"/>
    </ligand>
</feature>
<dbReference type="GO" id="GO:0009252">
    <property type="term" value="P:peptidoglycan biosynthetic process"/>
    <property type="evidence" value="ECO:0007669"/>
    <property type="project" value="UniProtKB-UniRule"/>
</dbReference>
<keyword evidence="7" id="KW-0963">Cytoplasm</keyword>
<dbReference type="NCBIfam" id="NF001126">
    <property type="entry name" value="PRK00139.1-4"/>
    <property type="match status" value="1"/>
</dbReference>
<comment type="similarity">
    <text evidence="1 7">Belongs to the MurCDEF family. MurE subfamily.</text>
</comment>
<dbReference type="InterPro" id="IPR036615">
    <property type="entry name" value="Mur_ligase_C_dom_sf"/>
</dbReference>
<feature type="binding site" evidence="7">
    <location>
        <begin position="110"/>
        <end position="116"/>
    </location>
    <ligand>
        <name>ATP</name>
        <dbReference type="ChEBI" id="CHEBI:30616"/>
    </ligand>
</feature>
<dbReference type="NCBIfam" id="NF001124">
    <property type="entry name" value="PRK00139.1-2"/>
    <property type="match status" value="1"/>
</dbReference>
<keyword evidence="7 12" id="KW-0436">Ligase</keyword>
<name>A0A368NFP8_AGRVI</name>
<comment type="PTM">
    <text evidence="7">Carboxylation is probably crucial for Mg(2+) binding and, consequently, for the gamma-phosphate positioning of ATP.</text>
</comment>
<dbReference type="AlphaFoldDB" id="A0A368NFP8"/>
<dbReference type="RefSeq" id="WP_060717639.1">
    <property type="nucleotide sequence ID" value="NZ_CP055265.1"/>
</dbReference>
<dbReference type="SUPFAM" id="SSF63418">
    <property type="entry name" value="MurE/MurF N-terminal domain"/>
    <property type="match status" value="1"/>
</dbReference>
<comment type="subcellular location">
    <subcellularLocation>
        <location evidence="7 8">Cytoplasm</location>
    </subcellularLocation>
</comment>